<dbReference type="EMBL" id="JAZGQO010000021">
    <property type="protein sequence ID" value="KAK6165700.1"/>
    <property type="molecule type" value="Genomic_DNA"/>
</dbReference>
<organism evidence="5 6">
    <name type="scientific">Patella caerulea</name>
    <name type="common">Rayed Mediterranean limpet</name>
    <dbReference type="NCBI Taxonomy" id="87958"/>
    <lineage>
        <taxon>Eukaryota</taxon>
        <taxon>Metazoa</taxon>
        <taxon>Spiralia</taxon>
        <taxon>Lophotrochozoa</taxon>
        <taxon>Mollusca</taxon>
        <taxon>Gastropoda</taxon>
        <taxon>Patellogastropoda</taxon>
        <taxon>Patelloidea</taxon>
        <taxon>Patellidae</taxon>
        <taxon>Patella</taxon>
    </lineage>
</organism>
<sequence>MQEREGKAEGNQISRGYLAKWKNADYRARLVHTTWLFLSFISMGFIAGQRGPTFLDLQLITNTDVEEASLFFTFAAVGGLLGALVIGASYDRFNKPRLIFLANIGMGVCVGVVPQCRQYPLMIFIWFITGFCMRGLETSGTADVVRVWKSESRPYMFIVHLGFSIGALISPMVTEPFLVPKHLVEKQNSDIKSEDTAITCNITNNASLTSNNSCINNQTDLFQSPPYVVKLQYAFIISAILAVLTSLPFLIKSFMDKSNLAKGGNSRKAAEQRNVPLLYYVISIVLIMCMYICNTGIEDAFSAFLMTFAVKQMEWSKKDGALVTSAFWASLITARIFVIFVADLISPAKLLLFAMCFVIIALIGLWTSALYLAHTGIWVFVCVAGSAISILFPTGISLTDKELIPVNGKVSSFILVAGAIGLLSNPVILGFFIKEFSALWFCYLLLSEAIMSVVLLFLILIYGRKILKSVRKRTVVEIEIDSEHGAQDTLMDDLKNGTVEGLGVV</sequence>
<feature type="transmembrane region" description="Helical" evidence="4">
    <location>
        <begin position="119"/>
        <end position="136"/>
    </location>
</feature>
<keyword evidence="6" id="KW-1185">Reference proteome</keyword>
<dbReference type="InterPro" id="IPR036259">
    <property type="entry name" value="MFS_trans_sf"/>
</dbReference>
<evidence type="ECO:0000256" key="1">
    <source>
        <dbReference type="ARBA" id="ARBA00022692"/>
    </source>
</evidence>
<feature type="transmembrane region" description="Helical" evidence="4">
    <location>
        <begin position="410"/>
        <end position="432"/>
    </location>
</feature>
<dbReference type="PANTHER" id="PTHR23121">
    <property type="entry name" value="SODIUM-DEPENDENT GLUCOSE TRANSPORTER 1"/>
    <property type="match status" value="1"/>
</dbReference>
<feature type="transmembrane region" description="Helical" evidence="4">
    <location>
        <begin position="377"/>
        <end position="398"/>
    </location>
</feature>
<accession>A0AAN8G4B5</accession>
<dbReference type="SUPFAM" id="SSF103473">
    <property type="entry name" value="MFS general substrate transporter"/>
    <property type="match status" value="1"/>
</dbReference>
<feature type="transmembrane region" description="Helical" evidence="4">
    <location>
        <begin position="320"/>
        <end position="338"/>
    </location>
</feature>
<evidence type="ECO:0000313" key="5">
    <source>
        <dbReference type="EMBL" id="KAK6165700.1"/>
    </source>
</evidence>
<protein>
    <recommendedName>
        <fullName evidence="7">Sodium-dependent glucose transporter 1</fullName>
    </recommendedName>
</protein>
<gene>
    <name evidence="5" type="ORF">SNE40_022578</name>
</gene>
<keyword evidence="1 4" id="KW-0812">Transmembrane</keyword>
<dbReference type="Proteomes" id="UP001347796">
    <property type="component" value="Unassembled WGS sequence"/>
</dbReference>
<feature type="transmembrane region" description="Helical" evidence="4">
    <location>
        <begin position="231"/>
        <end position="251"/>
    </location>
</feature>
<comment type="caution">
    <text evidence="5">The sequence shown here is derived from an EMBL/GenBank/DDBJ whole genome shotgun (WGS) entry which is preliminary data.</text>
</comment>
<feature type="transmembrane region" description="Helical" evidence="4">
    <location>
        <begin position="157"/>
        <end position="174"/>
    </location>
</feature>
<dbReference type="PANTHER" id="PTHR23121:SF9">
    <property type="entry name" value="SODIUM-DEPENDENT GLUCOSE TRANSPORTER 1"/>
    <property type="match status" value="1"/>
</dbReference>
<evidence type="ECO:0000256" key="2">
    <source>
        <dbReference type="ARBA" id="ARBA00022989"/>
    </source>
</evidence>
<keyword evidence="3 4" id="KW-0472">Membrane</keyword>
<feature type="transmembrane region" description="Helical" evidence="4">
    <location>
        <begin position="438"/>
        <end position="463"/>
    </location>
</feature>
<dbReference type="GO" id="GO:0022857">
    <property type="term" value="F:transmembrane transporter activity"/>
    <property type="evidence" value="ECO:0007669"/>
    <property type="project" value="InterPro"/>
</dbReference>
<feature type="transmembrane region" description="Helical" evidence="4">
    <location>
        <begin position="30"/>
        <end position="48"/>
    </location>
</feature>
<reference evidence="5 6" key="1">
    <citation type="submission" date="2024-01" db="EMBL/GenBank/DDBJ databases">
        <title>The genome of the rayed Mediterranean limpet Patella caerulea (Linnaeus, 1758).</title>
        <authorList>
            <person name="Anh-Thu Weber A."/>
            <person name="Halstead-Nussloch G."/>
        </authorList>
    </citation>
    <scope>NUCLEOTIDE SEQUENCE [LARGE SCALE GENOMIC DNA]</scope>
    <source>
        <strain evidence="5">AATW-2023a</strain>
        <tissue evidence="5">Whole specimen</tissue>
    </source>
</reference>
<feature type="transmembrane region" description="Helical" evidence="4">
    <location>
        <begin position="68"/>
        <end position="90"/>
    </location>
</feature>
<evidence type="ECO:0008006" key="7">
    <source>
        <dbReference type="Google" id="ProtNLM"/>
    </source>
</evidence>
<feature type="transmembrane region" description="Helical" evidence="4">
    <location>
        <begin position="350"/>
        <end position="371"/>
    </location>
</feature>
<evidence type="ECO:0000256" key="4">
    <source>
        <dbReference type="SAM" id="Phobius"/>
    </source>
</evidence>
<evidence type="ECO:0000256" key="3">
    <source>
        <dbReference type="ARBA" id="ARBA00023136"/>
    </source>
</evidence>
<dbReference type="AlphaFoldDB" id="A0AAN8G4B5"/>
<proteinExistence type="predicted"/>
<dbReference type="Pfam" id="PF07690">
    <property type="entry name" value="MFS_1"/>
    <property type="match status" value="2"/>
</dbReference>
<keyword evidence="2 4" id="KW-1133">Transmembrane helix</keyword>
<name>A0AAN8G4B5_PATCE</name>
<dbReference type="InterPro" id="IPR011701">
    <property type="entry name" value="MFS"/>
</dbReference>
<evidence type="ECO:0000313" key="6">
    <source>
        <dbReference type="Proteomes" id="UP001347796"/>
    </source>
</evidence>
<feature type="transmembrane region" description="Helical" evidence="4">
    <location>
        <begin position="97"/>
        <end position="113"/>
    </location>
</feature>
<dbReference type="Gene3D" id="1.20.1250.20">
    <property type="entry name" value="MFS general substrate transporter like domains"/>
    <property type="match status" value="2"/>
</dbReference>
<feature type="transmembrane region" description="Helical" evidence="4">
    <location>
        <begin position="277"/>
        <end position="297"/>
    </location>
</feature>